<dbReference type="RefSeq" id="WP_204708975.1">
    <property type="nucleotide sequence ID" value="NZ_JBHSZV010000064.1"/>
</dbReference>
<dbReference type="InterPro" id="IPR000160">
    <property type="entry name" value="GGDEF_dom"/>
</dbReference>
<dbReference type="GO" id="GO:0052621">
    <property type="term" value="F:diguanylate cyclase activity"/>
    <property type="evidence" value="ECO:0007669"/>
    <property type="project" value="UniProtKB-EC"/>
</dbReference>
<dbReference type="EMBL" id="JBHSZV010000064">
    <property type="protein sequence ID" value="MFC7064130.1"/>
    <property type="molecule type" value="Genomic_DNA"/>
</dbReference>
<dbReference type="EC" id="2.7.7.65" evidence="3"/>
<dbReference type="PANTHER" id="PTHR46663">
    <property type="entry name" value="DIGUANYLATE CYCLASE DGCT-RELATED"/>
    <property type="match status" value="1"/>
</dbReference>
<keyword evidence="3" id="KW-0808">Transferase</keyword>
<keyword evidence="4" id="KW-1185">Reference proteome</keyword>
<dbReference type="SUPFAM" id="SSF55073">
    <property type="entry name" value="Nucleotide cyclase"/>
    <property type="match status" value="1"/>
</dbReference>
<dbReference type="SMART" id="SM00267">
    <property type="entry name" value="GGDEF"/>
    <property type="match status" value="1"/>
</dbReference>
<feature type="domain" description="GGDEF" evidence="2">
    <location>
        <begin position="145"/>
        <end position="284"/>
    </location>
</feature>
<accession>A0ABW2ETC6</accession>
<evidence type="ECO:0000313" key="4">
    <source>
        <dbReference type="Proteomes" id="UP001596410"/>
    </source>
</evidence>
<dbReference type="InterPro" id="IPR029787">
    <property type="entry name" value="Nucleotide_cyclase"/>
</dbReference>
<feature type="transmembrane region" description="Helical" evidence="1">
    <location>
        <begin position="40"/>
        <end position="64"/>
    </location>
</feature>
<feature type="transmembrane region" description="Helical" evidence="1">
    <location>
        <begin position="12"/>
        <end position="34"/>
    </location>
</feature>
<evidence type="ECO:0000259" key="2">
    <source>
        <dbReference type="PROSITE" id="PS50887"/>
    </source>
</evidence>
<comment type="caution">
    <text evidence="3">The sequence shown here is derived from an EMBL/GenBank/DDBJ whole genome shotgun (WGS) entry which is preliminary data.</text>
</comment>
<dbReference type="PROSITE" id="PS50887">
    <property type="entry name" value="GGDEF"/>
    <property type="match status" value="1"/>
</dbReference>
<keyword evidence="3" id="KW-0548">Nucleotidyltransferase</keyword>
<dbReference type="CDD" id="cd01949">
    <property type="entry name" value="GGDEF"/>
    <property type="match status" value="1"/>
</dbReference>
<organism evidence="3 4">
    <name type="scientific">Halobacillus seohaensis</name>
    <dbReference type="NCBI Taxonomy" id="447421"/>
    <lineage>
        <taxon>Bacteria</taxon>
        <taxon>Bacillati</taxon>
        <taxon>Bacillota</taxon>
        <taxon>Bacilli</taxon>
        <taxon>Bacillales</taxon>
        <taxon>Bacillaceae</taxon>
        <taxon>Halobacillus</taxon>
    </lineage>
</organism>
<keyword evidence="1" id="KW-0472">Membrane</keyword>
<dbReference type="Pfam" id="PF00990">
    <property type="entry name" value="GGDEF"/>
    <property type="match status" value="1"/>
</dbReference>
<reference evidence="4" key="1">
    <citation type="journal article" date="2019" name="Int. J. Syst. Evol. Microbiol.">
        <title>The Global Catalogue of Microorganisms (GCM) 10K type strain sequencing project: providing services to taxonomists for standard genome sequencing and annotation.</title>
        <authorList>
            <consortium name="The Broad Institute Genomics Platform"/>
            <consortium name="The Broad Institute Genome Sequencing Center for Infectious Disease"/>
            <person name="Wu L."/>
            <person name="Ma J."/>
        </authorList>
    </citation>
    <scope>NUCLEOTIDE SEQUENCE [LARGE SCALE GENOMIC DNA]</scope>
    <source>
        <strain evidence="4">CGMCC 4.1621</strain>
    </source>
</reference>
<evidence type="ECO:0000256" key="1">
    <source>
        <dbReference type="SAM" id="Phobius"/>
    </source>
</evidence>
<keyword evidence="1" id="KW-1133">Transmembrane helix</keyword>
<dbReference type="InterPro" id="IPR043128">
    <property type="entry name" value="Rev_trsase/Diguanyl_cyclase"/>
</dbReference>
<evidence type="ECO:0000313" key="3">
    <source>
        <dbReference type="EMBL" id="MFC7064130.1"/>
    </source>
</evidence>
<name>A0ABW2ETC6_9BACI</name>
<proteinExistence type="predicted"/>
<sequence length="284" mass="32261">MFNRLIYSRLMLVGFAVVGLGVGVCFPTIVSPFIQVDDPWIFYLLCIFTGLALGLVNYASYIYIANTLSKKILKVLVCVRKGQLDKRIHLDSQGPFGNVANEIDLMLDDLQIFTKQAKHDSLTGLPNRNYLQDFIEKRRSSDSNSTLVLAFIDLDEFKEVNDTYGHLYGDELLMDIANRLLKYVQSHEMLARVGGDEFIYVSENKNTSGIDGWANEFLQLFEQPFLVKGQHIFVKPSVGVSVADNCDKSLEDLIEEADKAMYMDKRKERPSDFIYREGQNGINV</sequence>
<gene>
    <name evidence="3" type="ORF">ACFQIC_20260</name>
</gene>
<dbReference type="PANTHER" id="PTHR46663:SF2">
    <property type="entry name" value="GGDEF DOMAIN-CONTAINING PROTEIN"/>
    <property type="match status" value="1"/>
</dbReference>
<protein>
    <submittedName>
        <fullName evidence="3">Diguanylate cyclase domain-containing protein</fullName>
        <ecNumber evidence="3">2.7.7.65</ecNumber>
    </submittedName>
</protein>
<dbReference type="InterPro" id="IPR052163">
    <property type="entry name" value="DGC-Regulatory_Protein"/>
</dbReference>
<dbReference type="Proteomes" id="UP001596410">
    <property type="component" value="Unassembled WGS sequence"/>
</dbReference>
<dbReference type="Gene3D" id="3.30.70.270">
    <property type="match status" value="1"/>
</dbReference>
<keyword evidence="1" id="KW-0812">Transmembrane</keyword>
<dbReference type="NCBIfam" id="TIGR00254">
    <property type="entry name" value="GGDEF"/>
    <property type="match status" value="1"/>
</dbReference>